<reference evidence="1 2" key="1">
    <citation type="journal article" date="2012" name="Science">
        <title>The Paleozoic origin of enzymatic lignin decomposition reconstructed from 31 fungal genomes.</title>
        <authorList>
            <person name="Floudas D."/>
            <person name="Binder M."/>
            <person name="Riley R."/>
            <person name="Barry K."/>
            <person name="Blanchette R.A."/>
            <person name="Henrissat B."/>
            <person name="Martinez A.T."/>
            <person name="Otillar R."/>
            <person name="Spatafora J.W."/>
            <person name="Yadav J.S."/>
            <person name="Aerts A."/>
            <person name="Benoit I."/>
            <person name="Boyd A."/>
            <person name="Carlson A."/>
            <person name="Copeland A."/>
            <person name="Coutinho P.M."/>
            <person name="de Vries R.P."/>
            <person name="Ferreira P."/>
            <person name="Findley K."/>
            <person name="Foster B."/>
            <person name="Gaskell J."/>
            <person name="Glotzer D."/>
            <person name="Gorecki P."/>
            <person name="Heitman J."/>
            <person name="Hesse C."/>
            <person name="Hori C."/>
            <person name="Igarashi K."/>
            <person name="Jurgens J.A."/>
            <person name="Kallen N."/>
            <person name="Kersten P."/>
            <person name="Kohler A."/>
            <person name="Kuees U."/>
            <person name="Kumar T.K.A."/>
            <person name="Kuo A."/>
            <person name="LaButti K."/>
            <person name="Larrondo L.F."/>
            <person name="Lindquist E."/>
            <person name="Ling A."/>
            <person name="Lombard V."/>
            <person name="Lucas S."/>
            <person name="Lundell T."/>
            <person name="Martin R."/>
            <person name="McLaughlin D.J."/>
            <person name="Morgenstern I."/>
            <person name="Morin E."/>
            <person name="Murat C."/>
            <person name="Nagy L.G."/>
            <person name="Nolan M."/>
            <person name="Ohm R.A."/>
            <person name="Patyshakuliyeva A."/>
            <person name="Rokas A."/>
            <person name="Ruiz-Duenas F.J."/>
            <person name="Sabat G."/>
            <person name="Salamov A."/>
            <person name="Samejima M."/>
            <person name="Schmutz J."/>
            <person name="Slot J.C."/>
            <person name="St John F."/>
            <person name="Stenlid J."/>
            <person name="Sun H."/>
            <person name="Sun S."/>
            <person name="Syed K."/>
            <person name="Tsang A."/>
            <person name="Wiebenga A."/>
            <person name="Young D."/>
            <person name="Pisabarro A."/>
            <person name="Eastwood D.C."/>
            <person name="Martin F."/>
            <person name="Cullen D."/>
            <person name="Grigoriev I.V."/>
            <person name="Hibbett D.S."/>
        </authorList>
    </citation>
    <scope>NUCLEOTIDE SEQUENCE [LARGE SCALE GENOMIC DNA]</scope>
    <source>
        <strain evidence="1 2">ATCC 11539</strain>
    </source>
</reference>
<evidence type="ECO:0008006" key="3">
    <source>
        <dbReference type="Google" id="ProtNLM"/>
    </source>
</evidence>
<dbReference type="OMA" id="TECELNS"/>
<dbReference type="GeneID" id="19301944"/>
<proteinExistence type="predicted"/>
<name>S7RQJ2_GLOTA</name>
<protein>
    <recommendedName>
        <fullName evidence="3">F-box domain-containing protein</fullName>
    </recommendedName>
</protein>
<accession>S7RQJ2</accession>
<dbReference type="EMBL" id="KB469302">
    <property type="protein sequence ID" value="EPQ55164.1"/>
    <property type="molecule type" value="Genomic_DNA"/>
</dbReference>
<dbReference type="KEGG" id="gtr:GLOTRDRAFT_129456"/>
<keyword evidence="2" id="KW-1185">Reference proteome</keyword>
<dbReference type="AlphaFoldDB" id="S7RQJ2"/>
<dbReference type="RefSeq" id="XP_007866325.1">
    <property type="nucleotide sequence ID" value="XM_007868134.1"/>
</dbReference>
<dbReference type="HOGENOM" id="CLU_555531_0_0_1"/>
<evidence type="ECO:0000313" key="1">
    <source>
        <dbReference type="EMBL" id="EPQ55164.1"/>
    </source>
</evidence>
<gene>
    <name evidence="1" type="ORF">GLOTRDRAFT_129456</name>
</gene>
<dbReference type="OrthoDB" id="2937708at2759"/>
<evidence type="ECO:0000313" key="2">
    <source>
        <dbReference type="Proteomes" id="UP000030669"/>
    </source>
</evidence>
<dbReference type="SUPFAM" id="SSF52047">
    <property type="entry name" value="RNI-like"/>
    <property type="match status" value="1"/>
</dbReference>
<organism evidence="1 2">
    <name type="scientific">Gloeophyllum trabeum (strain ATCC 11539 / FP-39264 / Madison 617)</name>
    <name type="common">Brown rot fungus</name>
    <dbReference type="NCBI Taxonomy" id="670483"/>
    <lineage>
        <taxon>Eukaryota</taxon>
        <taxon>Fungi</taxon>
        <taxon>Dikarya</taxon>
        <taxon>Basidiomycota</taxon>
        <taxon>Agaricomycotina</taxon>
        <taxon>Agaricomycetes</taxon>
        <taxon>Gloeophyllales</taxon>
        <taxon>Gloeophyllaceae</taxon>
        <taxon>Gloeophyllum</taxon>
    </lineage>
</organism>
<sequence>MDLDVDMDAEMQLEFVERRVKRLRETDEVATATTQSIQQRIGLLDVSKEILAAIIRLCDVETLQSLAVVCQRLHNEAFPYYMIVSGHVFECCQITHQNVQSPLQLSFYYDEEYRAIDVIKYSPMVLALGWIHTTFGPTDYWKMDQLAELTKGLLFVERVTWWMSFKDQPGATADLDTRAASSLIALLRGLVNKGCRRISLKPRDGEASVPRDLLYFKTDEPLYVLNALDRVQISLPVLGMSYFRHWAIESLNASPVRWLKICCNGLSSRVWRRFFCNLQLPYLDRLELDIDTLESGDLAEFLTRHPSLTWLVVHTYPLDPEKFTLPPDALTKLRRLHGEAIWISRFPLGDMGLPKLEELTIVSHNQRGAADMHWLASCMKTLATRKVDRPVQLSLYLKDFDQSFGATRVQEPARDVPINDQRFREAVSVGDAPAECVSALKIELYRDLAFGVSAHVLSFGVLAALVPEGAGAVSRVDMRWAVRGARKGQAA</sequence>
<dbReference type="Proteomes" id="UP000030669">
    <property type="component" value="Unassembled WGS sequence"/>
</dbReference>